<dbReference type="EC" id="2.7.7.108" evidence="9"/>
<evidence type="ECO:0000256" key="2">
    <source>
        <dbReference type="ARBA" id="ARBA00022649"/>
    </source>
</evidence>
<reference evidence="14 15" key="1">
    <citation type="submission" date="2010-06" db="EMBL/GenBank/DDBJ databases">
        <title>Complete sequence chromosome of Methanohalobium evestigatum Z-7303.</title>
        <authorList>
            <consortium name="US DOE Joint Genome Institute"/>
            <person name="Lucas S."/>
            <person name="Copeland A."/>
            <person name="Lapidus A."/>
            <person name="Cheng J.-F."/>
            <person name="Bruce D."/>
            <person name="Goodwin L."/>
            <person name="Pitluck S."/>
            <person name="Saunders E."/>
            <person name="Detter J.C."/>
            <person name="Han C."/>
            <person name="Tapia R."/>
            <person name="Land M."/>
            <person name="Hauser L."/>
            <person name="Kyrpides N."/>
            <person name="Mikhailova N."/>
            <person name="Sieprawska-Lupa M."/>
            <person name="Whitman W.B."/>
            <person name="Anderson I."/>
            <person name="Woyke T."/>
        </authorList>
    </citation>
    <scope>NUCLEOTIDE SEQUENCE [LARGE SCALE GENOMIC DNA]</scope>
    <source>
        <strain evidence="15">ATCC BAA-1072 / DSM 3721 / NBRC 107634 / OCM 161 / Z-7303</strain>
    </source>
</reference>
<proteinExistence type="inferred from homology"/>
<evidence type="ECO:0000256" key="8">
    <source>
        <dbReference type="ARBA" id="ARBA00022842"/>
    </source>
</evidence>
<protein>
    <recommendedName>
        <fullName evidence="9">protein adenylyltransferase</fullName>
        <ecNumber evidence="9">2.7.7.108</ecNumber>
    </recommendedName>
</protein>
<keyword evidence="15" id="KW-1185">Reference proteome</keyword>
<dbReference type="InterPro" id="IPR043519">
    <property type="entry name" value="NT_sf"/>
</dbReference>
<dbReference type="GO" id="GO:0046872">
    <property type="term" value="F:metal ion binding"/>
    <property type="evidence" value="ECO:0007669"/>
    <property type="project" value="UniProtKB-KW"/>
</dbReference>
<keyword evidence="6" id="KW-0547">Nucleotide-binding</keyword>
<evidence type="ECO:0000259" key="13">
    <source>
        <dbReference type="Pfam" id="PF01909"/>
    </source>
</evidence>
<evidence type="ECO:0000256" key="7">
    <source>
        <dbReference type="ARBA" id="ARBA00022840"/>
    </source>
</evidence>
<dbReference type="Gene3D" id="3.30.460.10">
    <property type="entry name" value="Beta Polymerase, domain 2"/>
    <property type="match status" value="1"/>
</dbReference>
<dbReference type="RefSeq" id="WP_013194644.1">
    <property type="nucleotide sequence ID" value="NC_014253.1"/>
</dbReference>
<keyword evidence="7" id="KW-0067">ATP-binding</keyword>
<evidence type="ECO:0000256" key="9">
    <source>
        <dbReference type="ARBA" id="ARBA00034531"/>
    </source>
</evidence>
<evidence type="ECO:0000256" key="4">
    <source>
        <dbReference type="ARBA" id="ARBA00022695"/>
    </source>
</evidence>
<dbReference type="GO" id="GO:0070733">
    <property type="term" value="F:AMPylase activity"/>
    <property type="evidence" value="ECO:0007669"/>
    <property type="project" value="UniProtKB-EC"/>
</dbReference>
<comment type="catalytic activity">
    <reaction evidence="12">
        <text>L-tyrosyl-[protein] + ATP = O-(5'-adenylyl)-L-tyrosyl-[protein] + diphosphate</text>
        <dbReference type="Rhea" id="RHEA:54288"/>
        <dbReference type="Rhea" id="RHEA-COMP:10136"/>
        <dbReference type="Rhea" id="RHEA-COMP:13846"/>
        <dbReference type="ChEBI" id="CHEBI:30616"/>
        <dbReference type="ChEBI" id="CHEBI:33019"/>
        <dbReference type="ChEBI" id="CHEBI:46858"/>
        <dbReference type="ChEBI" id="CHEBI:83624"/>
        <dbReference type="EC" id="2.7.7.108"/>
    </reaction>
</comment>
<evidence type="ECO:0000313" key="14">
    <source>
        <dbReference type="EMBL" id="ADI74077.1"/>
    </source>
</evidence>
<sequence>MVLYGIKWPEQLQKILHDHLPELERKYNVSYLGIFGSYIREEETKGSDLDILVEFSKKLGLMKITGLENYLSDLLGVKVDIVPKRSLKPCIGENILEEVESVQIH</sequence>
<name>D7E7K4_METEZ</name>
<feature type="domain" description="Polymerase nucleotidyl transferase" evidence="13">
    <location>
        <begin position="19"/>
        <end position="98"/>
    </location>
</feature>
<dbReference type="InterPro" id="IPR052038">
    <property type="entry name" value="Type-VII_TA_antitoxin"/>
</dbReference>
<evidence type="ECO:0000256" key="12">
    <source>
        <dbReference type="ARBA" id="ARBA00048696"/>
    </source>
</evidence>
<evidence type="ECO:0000256" key="1">
    <source>
        <dbReference type="ARBA" id="ARBA00001946"/>
    </source>
</evidence>
<evidence type="ECO:0000256" key="10">
    <source>
        <dbReference type="ARBA" id="ARBA00038276"/>
    </source>
</evidence>
<dbReference type="HOGENOM" id="CLU_130257_10_0_2"/>
<evidence type="ECO:0000256" key="6">
    <source>
        <dbReference type="ARBA" id="ARBA00022741"/>
    </source>
</evidence>
<keyword evidence="8" id="KW-0460">Magnesium</keyword>
<comment type="catalytic activity">
    <reaction evidence="11">
        <text>O-(5'-adenylyl)-L-tyrosyl-[protein] + ATP = O-[5'-(adenylyl-(5'-&gt;3')-adenylyl)]-L-tyrosyl-[protein] + diphosphate</text>
        <dbReference type="Rhea" id="RHEA:66528"/>
        <dbReference type="Rhea" id="RHEA-COMP:13846"/>
        <dbReference type="Rhea" id="RHEA-COMP:17046"/>
        <dbReference type="ChEBI" id="CHEBI:30616"/>
        <dbReference type="ChEBI" id="CHEBI:33019"/>
        <dbReference type="ChEBI" id="CHEBI:83624"/>
        <dbReference type="ChEBI" id="CHEBI:167160"/>
    </reaction>
</comment>
<evidence type="ECO:0000256" key="11">
    <source>
        <dbReference type="ARBA" id="ARBA00047518"/>
    </source>
</evidence>
<dbReference type="GeneID" id="9346835"/>
<dbReference type="AlphaFoldDB" id="D7E7K4"/>
<dbReference type="PANTHER" id="PTHR33571:SF19">
    <property type="entry name" value="PROTEIN ADENYLYLTRANSFERASE MJ0128-RELATED"/>
    <property type="match status" value="1"/>
</dbReference>
<dbReference type="GO" id="GO:0005524">
    <property type="term" value="F:ATP binding"/>
    <property type="evidence" value="ECO:0007669"/>
    <property type="project" value="UniProtKB-KW"/>
</dbReference>
<keyword evidence="5" id="KW-0479">Metal-binding</keyword>
<evidence type="ECO:0000313" key="15">
    <source>
        <dbReference type="Proteomes" id="UP000000391"/>
    </source>
</evidence>
<organism evidence="14 15">
    <name type="scientific">Methanohalobium evestigatum (strain ATCC BAA-1072 / DSM 3721 / NBRC 107634 / OCM 161 / Z-7303)</name>
    <dbReference type="NCBI Taxonomy" id="644295"/>
    <lineage>
        <taxon>Archaea</taxon>
        <taxon>Methanobacteriati</taxon>
        <taxon>Methanobacteriota</taxon>
        <taxon>Stenosarchaea group</taxon>
        <taxon>Methanomicrobia</taxon>
        <taxon>Methanosarcinales</taxon>
        <taxon>Methanosarcinaceae</taxon>
        <taxon>Methanohalobium</taxon>
    </lineage>
</organism>
<keyword evidence="3" id="KW-0808">Transferase</keyword>
<dbReference type="PANTHER" id="PTHR33571">
    <property type="entry name" value="SSL8005 PROTEIN"/>
    <property type="match status" value="1"/>
</dbReference>
<gene>
    <name evidence="14" type="ordered locus">Metev_1202</name>
</gene>
<comment type="cofactor">
    <cofactor evidence="1">
        <name>Mg(2+)</name>
        <dbReference type="ChEBI" id="CHEBI:18420"/>
    </cofactor>
</comment>
<keyword evidence="2" id="KW-1277">Toxin-antitoxin system</keyword>
<dbReference type="OrthoDB" id="9287at2157"/>
<accession>D7E7K4</accession>
<evidence type="ECO:0000256" key="5">
    <source>
        <dbReference type="ARBA" id="ARBA00022723"/>
    </source>
</evidence>
<comment type="similarity">
    <text evidence="10">Belongs to the MntA antitoxin family.</text>
</comment>
<dbReference type="Proteomes" id="UP000000391">
    <property type="component" value="Chromosome"/>
</dbReference>
<dbReference type="EMBL" id="CP002069">
    <property type="protein sequence ID" value="ADI74077.1"/>
    <property type="molecule type" value="Genomic_DNA"/>
</dbReference>
<keyword evidence="4" id="KW-0548">Nucleotidyltransferase</keyword>
<dbReference type="CDD" id="cd05403">
    <property type="entry name" value="NT_KNTase_like"/>
    <property type="match status" value="1"/>
</dbReference>
<dbReference type="KEGG" id="mev:Metev_1202"/>
<dbReference type="InterPro" id="IPR002934">
    <property type="entry name" value="Polymerase_NTP_transf_dom"/>
</dbReference>
<dbReference type="Pfam" id="PF01909">
    <property type="entry name" value="NTP_transf_2"/>
    <property type="match status" value="1"/>
</dbReference>
<dbReference type="SUPFAM" id="SSF81301">
    <property type="entry name" value="Nucleotidyltransferase"/>
    <property type="match status" value="1"/>
</dbReference>
<evidence type="ECO:0000256" key="3">
    <source>
        <dbReference type="ARBA" id="ARBA00022679"/>
    </source>
</evidence>